<dbReference type="InterPro" id="IPR048733">
    <property type="entry name" value="CFA69_ARM_dom"/>
</dbReference>
<feature type="non-terminal residue" evidence="4">
    <location>
        <position position="54"/>
    </location>
</feature>
<dbReference type="Pfam" id="PF21049">
    <property type="entry name" value="CFA69_ARM_rpt"/>
    <property type="match status" value="1"/>
</dbReference>
<comment type="caution">
    <text evidence="4">The sequence shown here is derived from an EMBL/GenBank/DDBJ whole genome shotgun (WGS) entry which is preliminary data.</text>
</comment>
<dbReference type="Proteomes" id="UP000681967">
    <property type="component" value="Unassembled WGS sequence"/>
</dbReference>
<reference evidence="4" key="1">
    <citation type="submission" date="2021-02" db="EMBL/GenBank/DDBJ databases">
        <authorList>
            <person name="Nowell W R."/>
        </authorList>
    </citation>
    <scope>NUCLEOTIDE SEQUENCE</scope>
</reference>
<dbReference type="Proteomes" id="UP000681720">
    <property type="component" value="Unassembled WGS sequence"/>
</dbReference>
<dbReference type="EMBL" id="CAJOBJ010201980">
    <property type="protein sequence ID" value="CAF4985618.1"/>
    <property type="molecule type" value="Genomic_DNA"/>
</dbReference>
<evidence type="ECO:0000313" key="4">
    <source>
        <dbReference type="EMBL" id="CAF4935621.1"/>
    </source>
</evidence>
<organism evidence="4 6">
    <name type="scientific">Rotaria magnacalcarata</name>
    <dbReference type="NCBI Taxonomy" id="392030"/>
    <lineage>
        <taxon>Eukaryota</taxon>
        <taxon>Metazoa</taxon>
        <taxon>Spiralia</taxon>
        <taxon>Gnathifera</taxon>
        <taxon>Rotifera</taxon>
        <taxon>Eurotatoria</taxon>
        <taxon>Bdelloidea</taxon>
        <taxon>Philodinida</taxon>
        <taxon>Philodinidae</taxon>
        <taxon>Rotaria</taxon>
    </lineage>
</organism>
<dbReference type="Proteomes" id="UP000676336">
    <property type="component" value="Unassembled WGS sequence"/>
</dbReference>
<evidence type="ECO:0000259" key="1">
    <source>
        <dbReference type="Pfam" id="PF21049"/>
    </source>
</evidence>
<dbReference type="AlphaFoldDB" id="A0A8S3CN38"/>
<name>A0A8S3CN38_9BILA</name>
<evidence type="ECO:0000313" key="6">
    <source>
        <dbReference type="Proteomes" id="UP000676336"/>
    </source>
</evidence>
<feature type="domain" description="Cilia- and flagella-associated protein 69 ARM repeats" evidence="1">
    <location>
        <begin position="1"/>
        <end position="51"/>
    </location>
</feature>
<dbReference type="EMBL" id="CAJOBI010183596">
    <property type="protein sequence ID" value="CAF4935621.1"/>
    <property type="molecule type" value="Genomic_DNA"/>
</dbReference>
<accession>A0A8S3CN38</accession>
<protein>
    <recommendedName>
        <fullName evidence="1">Cilia- and flagella-associated protein 69 ARM repeats domain-containing protein</fullName>
    </recommendedName>
</protein>
<gene>
    <name evidence="2" type="ORF">BYL167_LOCUS43973</name>
    <name evidence="3" type="ORF">BYL167_LOCUS47914</name>
    <name evidence="5" type="ORF">GIL414_LOCUS56316</name>
    <name evidence="4" type="ORF">SMN809_LOCUS53389</name>
</gene>
<dbReference type="EMBL" id="CAJOBH010118325">
    <property type="protein sequence ID" value="CAF4697731.1"/>
    <property type="molecule type" value="Genomic_DNA"/>
</dbReference>
<proteinExistence type="predicted"/>
<dbReference type="EMBL" id="CAJOBH010138968">
    <property type="protein sequence ID" value="CAF4795579.1"/>
    <property type="molecule type" value="Genomic_DNA"/>
</dbReference>
<sequence length="54" mass="6143">MKILNILGDLCQQQPNYIDAFVQILQHCSKPFLLDKATDGEIYSSALVAFYSDY</sequence>
<evidence type="ECO:0000313" key="2">
    <source>
        <dbReference type="EMBL" id="CAF4697731.1"/>
    </source>
</evidence>
<evidence type="ECO:0000313" key="5">
    <source>
        <dbReference type="EMBL" id="CAF4985618.1"/>
    </source>
</evidence>
<evidence type="ECO:0000313" key="3">
    <source>
        <dbReference type="EMBL" id="CAF4795579.1"/>
    </source>
</evidence>